<evidence type="ECO:0000256" key="10">
    <source>
        <dbReference type="ARBA" id="ARBA00022989"/>
    </source>
</evidence>
<evidence type="ECO:0000256" key="2">
    <source>
        <dbReference type="ARBA" id="ARBA00004229"/>
    </source>
</evidence>
<comment type="caution">
    <text evidence="16">The sequence shown here is derived from an EMBL/GenBank/DDBJ whole genome shotgun (WGS) entry which is preliminary data.</text>
</comment>
<keyword evidence="11" id="KW-0482">Metalloprotease</keyword>
<evidence type="ECO:0000256" key="6">
    <source>
        <dbReference type="ARBA" id="ARBA00022670"/>
    </source>
</evidence>
<comment type="similarity">
    <text evidence="3">Belongs to the peptidase M50B family.</text>
</comment>
<keyword evidence="9" id="KW-0809">Transit peptide</keyword>
<dbReference type="PANTHER" id="PTHR31412">
    <property type="entry name" value="ZINC METALLOPROTEASE EGY1"/>
    <property type="match status" value="1"/>
</dbReference>
<evidence type="ECO:0000256" key="13">
    <source>
        <dbReference type="SAM" id="MobiDB-lite"/>
    </source>
</evidence>
<evidence type="ECO:0000256" key="5">
    <source>
        <dbReference type="ARBA" id="ARBA00022640"/>
    </source>
</evidence>
<reference evidence="16 17" key="1">
    <citation type="journal article" date="2024" name="Nat. Commun.">
        <title>Phylogenomics reveals the evolutionary origins of lichenization in chlorophyte algae.</title>
        <authorList>
            <person name="Puginier C."/>
            <person name="Libourel C."/>
            <person name="Otte J."/>
            <person name="Skaloud P."/>
            <person name="Haon M."/>
            <person name="Grisel S."/>
            <person name="Petersen M."/>
            <person name="Berrin J.G."/>
            <person name="Delaux P.M."/>
            <person name="Dal Grande F."/>
            <person name="Keller J."/>
        </authorList>
    </citation>
    <scope>NUCLEOTIDE SEQUENCE [LARGE SCALE GENOMIC DNA]</scope>
    <source>
        <strain evidence="16 17">SAG 2523</strain>
    </source>
</reference>
<evidence type="ECO:0000256" key="1">
    <source>
        <dbReference type="ARBA" id="ARBA00004141"/>
    </source>
</evidence>
<keyword evidence="4" id="KW-0150">Chloroplast</keyword>
<feature type="transmembrane region" description="Helical" evidence="14">
    <location>
        <begin position="473"/>
        <end position="499"/>
    </location>
</feature>
<evidence type="ECO:0000256" key="14">
    <source>
        <dbReference type="SAM" id="Phobius"/>
    </source>
</evidence>
<evidence type="ECO:0000256" key="8">
    <source>
        <dbReference type="ARBA" id="ARBA00022801"/>
    </source>
</evidence>
<dbReference type="EMBL" id="JALJOV010000121">
    <property type="protein sequence ID" value="KAK9866958.1"/>
    <property type="molecule type" value="Genomic_DNA"/>
</dbReference>
<sequence length="644" mass="68132">MLRTVSALEALLGIEEEKPKPEDRPDPPGSSEESEDTVKLSPGVSDDVIKEVMAAEAARKASGDMASSSSMEKQISEQMIKVLETAKRSVAQRQKMSDLTDSIGQRDPEELKQDFEQLMNIIVPERGIPKEDLAKIKKHCFPQTSFWVTETRSVDELSTEGGVLIRGNVRGQSEAILPEADKQLKKMFGDKYELFMVEDVTERNEAAMQGRMPEQSEARLAFKLVTGEFARPPAAGLGKTAGAAFLFLATFASCAQLGLLANVAKLPKETLDFLAQPQDLAPGNLPPGLAGWDAGPFLLSSVPITAWVLGLQLLHDSSHRVVAANKKVKLGLSYLIPNGQIGTFGSTLPLKSIVKNHKDLFDIAVAGPAAGGAASLLLFIAGLALSRGNPSQDGLVSVPGRLFEGSLLLGGAAQAVLGSQALQQPNILIHPTLIAGWCGLVTTALNCLPVGSLDGGRMTQAAFGKGALNVASLLAYIGLGLGLLGSSLAVPFGLFVLIFQRDQEKFIQDQFTPGGTTEAQVRFGSDKDGRHPAITRKPVLRVRPDLAETLDPIAQSSCRQTSRISCVALAGSHLAEEACQADQAGVFQTHLASRPAKAGEASVTTASKPSEHRQEGPLLAGGLPRSEAERAAGGASDDLLSHGL</sequence>
<feature type="compositionally biased region" description="Basic and acidic residues" evidence="13">
    <location>
        <begin position="15"/>
        <end position="26"/>
    </location>
</feature>
<dbReference type="GO" id="GO:0009507">
    <property type="term" value="C:chloroplast"/>
    <property type="evidence" value="ECO:0007669"/>
    <property type="project" value="UniProtKB-SubCell"/>
</dbReference>
<name>A0AAW1TDT4_9CHLO</name>
<proteinExistence type="inferred from homology"/>
<evidence type="ECO:0000313" key="16">
    <source>
        <dbReference type="EMBL" id="KAK9866958.1"/>
    </source>
</evidence>
<evidence type="ECO:0000256" key="7">
    <source>
        <dbReference type="ARBA" id="ARBA00022692"/>
    </source>
</evidence>
<feature type="transmembrane region" description="Helical" evidence="14">
    <location>
        <begin position="241"/>
        <end position="264"/>
    </location>
</feature>
<gene>
    <name evidence="16" type="ORF">WJX84_010027</name>
</gene>
<dbReference type="GO" id="GO:0008237">
    <property type="term" value="F:metallopeptidase activity"/>
    <property type="evidence" value="ECO:0007669"/>
    <property type="project" value="UniProtKB-KW"/>
</dbReference>
<dbReference type="PANTHER" id="PTHR31412:SF0">
    <property type="entry name" value="ZINC METALLOPROTEASE EGY1, CHLOROPLASTIC-RELATED"/>
    <property type="match status" value="1"/>
</dbReference>
<protein>
    <recommendedName>
        <fullName evidence="15">Peptidase M50 domain-containing protein</fullName>
    </recommendedName>
</protein>
<dbReference type="GO" id="GO:0006508">
    <property type="term" value="P:proteolysis"/>
    <property type="evidence" value="ECO:0007669"/>
    <property type="project" value="UniProtKB-KW"/>
</dbReference>
<dbReference type="Pfam" id="PF02163">
    <property type="entry name" value="Peptidase_M50"/>
    <property type="match status" value="1"/>
</dbReference>
<keyword evidence="5" id="KW-0934">Plastid</keyword>
<keyword evidence="12 14" id="KW-0472">Membrane</keyword>
<keyword evidence="7 14" id="KW-0812">Transmembrane</keyword>
<evidence type="ECO:0000256" key="12">
    <source>
        <dbReference type="ARBA" id="ARBA00023136"/>
    </source>
</evidence>
<feature type="region of interest" description="Disordered" evidence="13">
    <location>
        <begin position="593"/>
        <end position="644"/>
    </location>
</feature>
<evidence type="ECO:0000256" key="9">
    <source>
        <dbReference type="ARBA" id="ARBA00022946"/>
    </source>
</evidence>
<keyword evidence="17" id="KW-1185">Reference proteome</keyword>
<keyword evidence="8" id="KW-0378">Hydrolase</keyword>
<keyword evidence="10 14" id="KW-1133">Transmembrane helix</keyword>
<keyword evidence="6" id="KW-0645">Protease</keyword>
<dbReference type="AlphaFoldDB" id="A0AAW1TDT4"/>
<dbReference type="InterPro" id="IPR044838">
    <property type="entry name" value="EGY1-like"/>
</dbReference>
<evidence type="ECO:0000259" key="15">
    <source>
        <dbReference type="Pfam" id="PF02163"/>
    </source>
</evidence>
<evidence type="ECO:0000313" key="17">
    <source>
        <dbReference type="Proteomes" id="UP001485043"/>
    </source>
</evidence>
<dbReference type="GO" id="GO:0016020">
    <property type="term" value="C:membrane"/>
    <property type="evidence" value="ECO:0007669"/>
    <property type="project" value="UniProtKB-SubCell"/>
</dbReference>
<comment type="subcellular location">
    <subcellularLocation>
        <location evidence="1">Membrane</location>
        <topology evidence="1">Multi-pass membrane protein</topology>
    </subcellularLocation>
    <subcellularLocation>
        <location evidence="2">Plastid</location>
        <location evidence="2">Chloroplast</location>
    </subcellularLocation>
</comment>
<organism evidence="16 17">
    <name type="scientific">Apatococcus fuscideae</name>
    <dbReference type="NCBI Taxonomy" id="2026836"/>
    <lineage>
        <taxon>Eukaryota</taxon>
        <taxon>Viridiplantae</taxon>
        <taxon>Chlorophyta</taxon>
        <taxon>core chlorophytes</taxon>
        <taxon>Trebouxiophyceae</taxon>
        <taxon>Chlorellales</taxon>
        <taxon>Chlorellaceae</taxon>
        <taxon>Apatococcus</taxon>
    </lineage>
</organism>
<dbReference type="InterPro" id="IPR008915">
    <property type="entry name" value="Peptidase_M50"/>
</dbReference>
<feature type="region of interest" description="Disordered" evidence="13">
    <location>
        <begin position="1"/>
        <end position="46"/>
    </location>
</feature>
<feature type="transmembrane region" description="Helical" evidence="14">
    <location>
        <begin position="360"/>
        <end position="385"/>
    </location>
</feature>
<feature type="domain" description="Peptidase M50" evidence="15">
    <location>
        <begin position="310"/>
        <end position="481"/>
    </location>
</feature>
<evidence type="ECO:0000256" key="4">
    <source>
        <dbReference type="ARBA" id="ARBA00022528"/>
    </source>
</evidence>
<dbReference type="Proteomes" id="UP001485043">
    <property type="component" value="Unassembled WGS sequence"/>
</dbReference>
<evidence type="ECO:0000256" key="11">
    <source>
        <dbReference type="ARBA" id="ARBA00023049"/>
    </source>
</evidence>
<accession>A0AAW1TDT4</accession>
<feature type="transmembrane region" description="Helical" evidence="14">
    <location>
        <begin position="434"/>
        <end position="453"/>
    </location>
</feature>
<evidence type="ECO:0000256" key="3">
    <source>
        <dbReference type="ARBA" id="ARBA00007931"/>
    </source>
</evidence>